<feature type="transmembrane region" description="Helical" evidence="1">
    <location>
        <begin position="25"/>
        <end position="45"/>
    </location>
</feature>
<name>A0A0E9PEF7_ANGAN</name>
<reference evidence="2" key="1">
    <citation type="submission" date="2014-11" db="EMBL/GenBank/DDBJ databases">
        <authorList>
            <person name="Amaro Gonzalez C."/>
        </authorList>
    </citation>
    <scope>NUCLEOTIDE SEQUENCE</scope>
</reference>
<accession>A0A0E9PEF7</accession>
<reference evidence="2" key="2">
    <citation type="journal article" date="2015" name="Fish Shellfish Immunol.">
        <title>Early steps in the European eel (Anguilla anguilla)-Vibrio vulnificus interaction in the gills: Role of the RtxA13 toxin.</title>
        <authorList>
            <person name="Callol A."/>
            <person name="Pajuelo D."/>
            <person name="Ebbesson L."/>
            <person name="Teles M."/>
            <person name="MacKenzie S."/>
            <person name="Amaro C."/>
        </authorList>
    </citation>
    <scope>NUCLEOTIDE SEQUENCE</scope>
</reference>
<keyword evidence="1" id="KW-0812">Transmembrane</keyword>
<sequence length="47" mass="5844">MYLYQMYILVFTCYKDIVLLSWLQIYFSYCLLAMSSFMLPLYIYIVY</sequence>
<dbReference type="AlphaFoldDB" id="A0A0E9PEF7"/>
<keyword evidence="1" id="KW-1133">Transmembrane helix</keyword>
<keyword evidence="1" id="KW-0472">Membrane</keyword>
<evidence type="ECO:0000313" key="2">
    <source>
        <dbReference type="EMBL" id="JAH02667.1"/>
    </source>
</evidence>
<organism evidence="2">
    <name type="scientific">Anguilla anguilla</name>
    <name type="common">European freshwater eel</name>
    <name type="synonym">Muraena anguilla</name>
    <dbReference type="NCBI Taxonomy" id="7936"/>
    <lineage>
        <taxon>Eukaryota</taxon>
        <taxon>Metazoa</taxon>
        <taxon>Chordata</taxon>
        <taxon>Craniata</taxon>
        <taxon>Vertebrata</taxon>
        <taxon>Euteleostomi</taxon>
        <taxon>Actinopterygii</taxon>
        <taxon>Neopterygii</taxon>
        <taxon>Teleostei</taxon>
        <taxon>Anguilliformes</taxon>
        <taxon>Anguillidae</taxon>
        <taxon>Anguilla</taxon>
    </lineage>
</organism>
<evidence type="ECO:0000256" key="1">
    <source>
        <dbReference type="SAM" id="Phobius"/>
    </source>
</evidence>
<proteinExistence type="predicted"/>
<dbReference type="EMBL" id="GBXM01105910">
    <property type="protein sequence ID" value="JAH02667.1"/>
    <property type="molecule type" value="Transcribed_RNA"/>
</dbReference>
<protein>
    <submittedName>
        <fullName evidence="2">Uncharacterized protein</fullName>
    </submittedName>
</protein>